<feature type="domain" description="Solute-binding protein family 3/N-terminal" evidence="4">
    <location>
        <begin position="41"/>
        <end position="266"/>
    </location>
</feature>
<keyword evidence="2" id="KW-0564">Palmitate</keyword>
<keyword evidence="3" id="KW-0449">Lipoprotein</keyword>
<protein>
    <recommendedName>
        <fullName evidence="4">Solute-binding protein family 3/N-terminal domain-containing protein</fullName>
    </recommendedName>
</protein>
<organism evidence="5 6">
    <name type="scientific">Niallia nealsonii</name>
    <dbReference type="NCBI Taxonomy" id="115979"/>
    <lineage>
        <taxon>Bacteria</taxon>
        <taxon>Bacillati</taxon>
        <taxon>Bacillota</taxon>
        <taxon>Bacilli</taxon>
        <taxon>Bacillales</taxon>
        <taxon>Bacillaceae</taxon>
        <taxon>Niallia</taxon>
    </lineage>
</organism>
<evidence type="ECO:0000256" key="3">
    <source>
        <dbReference type="ARBA" id="ARBA00023288"/>
    </source>
</evidence>
<name>A0A2N0Z5G6_9BACI</name>
<dbReference type="SUPFAM" id="SSF53850">
    <property type="entry name" value="Periplasmic binding protein-like II"/>
    <property type="match status" value="1"/>
</dbReference>
<dbReference type="RefSeq" id="WP_101176243.1">
    <property type="nucleotide sequence ID" value="NZ_PISE01000011.1"/>
</dbReference>
<dbReference type="SMART" id="SM00062">
    <property type="entry name" value="PBPb"/>
    <property type="match status" value="1"/>
</dbReference>
<keyword evidence="6" id="KW-1185">Reference proteome</keyword>
<dbReference type="PROSITE" id="PS51257">
    <property type="entry name" value="PROKAR_LIPOPROTEIN"/>
    <property type="match status" value="1"/>
</dbReference>
<dbReference type="Gene3D" id="3.40.190.10">
    <property type="entry name" value="Periplasmic binding protein-like II"/>
    <property type="match status" value="2"/>
</dbReference>
<dbReference type="PANTHER" id="PTHR35936:SF19">
    <property type="entry name" value="AMINO-ACID-BINDING PROTEIN YXEM-RELATED"/>
    <property type="match status" value="1"/>
</dbReference>
<evidence type="ECO:0000259" key="4">
    <source>
        <dbReference type="SMART" id="SM00062"/>
    </source>
</evidence>
<accession>A0A2N0Z5G6</accession>
<evidence type="ECO:0000313" key="5">
    <source>
        <dbReference type="EMBL" id="PKG24766.1"/>
    </source>
</evidence>
<gene>
    <name evidence="5" type="ORF">CWS01_05835</name>
</gene>
<dbReference type="Proteomes" id="UP000233375">
    <property type="component" value="Unassembled WGS sequence"/>
</dbReference>
<reference evidence="5 6" key="1">
    <citation type="journal article" date="2003" name="Int. J. Syst. Evol. Microbiol.">
        <title>Bacillus nealsonii sp. nov., isolated from a spacecraft-assembly facility, whose spores are gamma-radiation resistant.</title>
        <authorList>
            <person name="Venkateswaran K."/>
            <person name="Kempf M."/>
            <person name="Chen F."/>
            <person name="Satomi M."/>
            <person name="Nicholson W."/>
            <person name="Kern R."/>
        </authorList>
    </citation>
    <scope>NUCLEOTIDE SEQUENCE [LARGE SCALE GENOMIC DNA]</scope>
    <source>
        <strain evidence="5 6">FO-92</strain>
    </source>
</reference>
<sequence>MKKLVIIPFIFLLTLLLGACGSSKSSSEEKSTLDKIKDKGELVIATSGDYRPFTYLGDDNKLTGYDIEWAKAIAKQMGVKPVFETGDFSGLIPGLNQGRFDMVMSSIHVTEERKKSLDFSDPYALDGAVAVVRKDSLEIADPTEIKGLKVGVNAGSNWETIVRDIGGFKELKTYPGPTESIADLINERIDTVVLGQASAAAYIKNAPDGNQIEISGKPLDGGEESHIVIALRKGDAELQEAVNKAIAELKEDGTYDELAMKYFGITFE</sequence>
<keyword evidence="1" id="KW-0732">Signal</keyword>
<evidence type="ECO:0000256" key="2">
    <source>
        <dbReference type="ARBA" id="ARBA00023139"/>
    </source>
</evidence>
<dbReference type="AlphaFoldDB" id="A0A2N0Z5G6"/>
<dbReference type="Pfam" id="PF00497">
    <property type="entry name" value="SBP_bac_3"/>
    <property type="match status" value="1"/>
</dbReference>
<evidence type="ECO:0000313" key="6">
    <source>
        <dbReference type="Proteomes" id="UP000233375"/>
    </source>
</evidence>
<dbReference type="EMBL" id="PISE01000011">
    <property type="protein sequence ID" value="PKG24766.1"/>
    <property type="molecule type" value="Genomic_DNA"/>
</dbReference>
<dbReference type="InterPro" id="IPR001638">
    <property type="entry name" value="Solute-binding_3/MltF_N"/>
</dbReference>
<proteinExistence type="predicted"/>
<dbReference type="PANTHER" id="PTHR35936">
    <property type="entry name" value="MEMBRANE-BOUND LYTIC MUREIN TRANSGLYCOSYLASE F"/>
    <property type="match status" value="1"/>
</dbReference>
<evidence type="ECO:0000256" key="1">
    <source>
        <dbReference type="ARBA" id="ARBA00022729"/>
    </source>
</evidence>
<dbReference type="OrthoDB" id="115856at2"/>
<comment type="caution">
    <text evidence="5">The sequence shown here is derived from an EMBL/GenBank/DDBJ whole genome shotgun (WGS) entry which is preliminary data.</text>
</comment>